<dbReference type="STRING" id="715226.ABI_20690"/>
<dbReference type="eggNOG" id="COG0665">
    <property type="taxonomic scope" value="Bacteria"/>
</dbReference>
<dbReference type="InterPro" id="IPR036188">
    <property type="entry name" value="FAD/NAD-bd_sf"/>
</dbReference>
<evidence type="ECO:0000256" key="1">
    <source>
        <dbReference type="PIRSR" id="PIRSR011396-1"/>
    </source>
</evidence>
<proteinExistence type="predicted"/>
<keyword evidence="2" id="KW-0285">Flavoprotein</keyword>
<dbReference type="HOGENOM" id="CLU_022247_1_0_5"/>
<feature type="binding site" evidence="2">
    <location>
        <position position="333"/>
    </location>
    <ligand>
        <name>FAD</name>
        <dbReference type="ChEBI" id="CHEBI:57692"/>
    </ligand>
</feature>
<gene>
    <name evidence="3" type="ORF">ABI_20690</name>
</gene>
<dbReference type="InterPro" id="IPR006905">
    <property type="entry name" value="Flavin_halogenase"/>
</dbReference>
<dbReference type="SUPFAM" id="SSF51905">
    <property type="entry name" value="FAD/NAD(P)-binding domain"/>
    <property type="match status" value="1"/>
</dbReference>
<dbReference type="InterPro" id="IPR033856">
    <property type="entry name" value="Trp_halogen"/>
</dbReference>
<name>F4QGE7_9CAUL</name>
<sequence>MPEPIRKIVIAGGGTAGWMCAAALRTGVPAEVEITLVESEDIGIIGVGEATIPTIRDFNELIGLEEGDFVRRTEATFKLGIDFVGWGTKENRYFHGFGDFGAVHQGLEPHQMWRRLKAAGDPASLFDWSMPTQLAYAGKFFPPNPNPKSALRDYTYAFHFDASLYAAYLRELCEKRGVKRINARIANVGTNAETGFLTGLALDDGRFVDGDFFIDCTGFRGLLIEGALKAGYTDWSHWLPVDRAWAVPCARSGTLTPYTSAMAHEAGWQWRIPLQHRTGNGHVFSSRFMDEQAAADVLLQNLDGKALKDPMLVRFLTGHRNRFWAKNCICAGLASGFLEPLESTSINLIQTAVVRFLEHYPDKGPSPVLEAEYNRKMQLSYERVRDFIILHYVLQSRDDGELWRYTRNMAMPDTLAYKIELFRARGIPLLYDYDHFHQPSWISVFVGQGLIPESYDPLVDRLPLDQVQSLMRQRREQIAAVAAKLPAHEDFIRAHCPSPSFLKAS</sequence>
<feature type="binding site" evidence="2">
    <location>
        <position position="342"/>
    </location>
    <ligand>
        <name>L-tryptophan</name>
        <dbReference type="ChEBI" id="CHEBI:57912"/>
    </ligand>
</feature>
<dbReference type="Gene3D" id="3.50.50.60">
    <property type="entry name" value="FAD/NAD(P)-binding domain"/>
    <property type="match status" value="1"/>
</dbReference>
<evidence type="ECO:0000313" key="3">
    <source>
        <dbReference type="EMBL" id="EGF93628.1"/>
    </source>
</evidence>
<organism evidence="3 4">
    <name type="scientific">Asticcacaulis biprosthecium C19</name>
    <dbReference type="NCBI Taxonomy" id="715226"/>
    <lineage>
        <taxon>Bacteria</taxon>
        <taxon>Pseudomonadati</taxon>
        <taxon>Pseudomonadota</taxon>
        <taxon>Alphaproteobacteria</taxon>
        <taxon>Caulobacterales</taxon>
        <taxon>Caulobacteraceae</taxon>
        <taxon>Asticcacaulis</taxon>
    </lineage>
</organism>
<keyword evidence="2" id="KW-0274">FAD</keyword>
<dbReference type="OrthoDB" id="5695497at2"/>
<dbReference type="GO" id="GO:0004497">
    <property type="term" value="F:monooxygenase activity"/>
    <property type="evidence" value="ECO:0007669"/>
    <property type="project" value="InterPro"/>
</dbReference>
<protein>
    <submittedName>
        <fullName evidence="3">Tryptophan halogenase</fullName>
    </submittedName>
</protein>
<dbReference type="PANTHER" id="PTHR43747:SF4">
    <property type="entry name" value="FLAVIN-DEPENDENT TRYPTOPHAN HALOGENASE"/>
    <property type="match status" value="1"/>
</dbReference>
<keyword evidence="4" id="KW-1185">Reference proteome</keyword>
<feature type="binding site" evidence="2">
    <location>
        <position position="346"/>
    </location>
    <ligand>
        <name>L-tryptophan</name>
        <dbReference type="ChEBI" id="CHEBI:57912"/>
    </ligand>
</feature>
<feature type="binding site" evidence="2">
    <location>
        <position position="78"/>
    </location>
    <ligand>
        <name>7-chloro-L-tryptophan</name>
        <dbReference type="ChEBI" id="CHEBI:58713"/>
    </ligand>
</feature>
<dbReference type="PANTHER" id="PTHR43747">
    <property type="entry name" value="FAD-BINDING PROTEIN"/>
    <property type="match status" value="1"/>
</dbReference>
<dbReference type="Pfam" id="PF04820">
    <property type="entry name" value="Trp_halogenase"/>
    <property type="match status" value="1"/>
</dbReference>
<dbReference type="RefSeq" id="WP_006272829.1">
    <property type="nucleotide sequence ID" value="NZ_GL883077.1"/>
</dbReference>
<dbReference type="AlphaFoldDB" id="F4QGE7"/>
<feature type="active site" evidence="1">
    <location>
        <position position="78"/>
    </location>
</feature>
<keyword evidence="2" id="KW-0547">Nucleotide-binding</keyword>
<evidence type="ECO:0000256" key="2">
    <source>
        <dbReference type="PIRSR" id="PIRSR011396-2"/>
    </source>
</evidence>
<evidence type="ECO:0000313" key="4">
    <source>
        <dbReference type="Proteomes" id="UP000006512"/>
    </source>
</evidence>
<reference evidence="4" key="1">
    <citation type="submission" date="2011-03" db="EMBL/GenBank/DDBJ databases">
        <title>Draft genome sequence of Brevundimonas diminuta.</title>
        <authorList>
            <person name="Brown P.J.B."/>
            <person name="Buechlein A."/>
            <person name="Hemmerich C."/>
            <person name="Brun Y.V."/>
        </authorList>
    </citation>
    <scope>NUCLEOTIDE SEQUENCE [LARGE SCALE GENOMIC DNA]</scope>
    <source>
        <strain evidence="4">C19</strain>
    </source>
</reference>
<accession>F4QGE7</accession>
<dbReference type="GO" id="GO:0000166">
    <property type="term" value="F:nucleotide binding"/>
    <property type="evidence" value="ECO:0007669"/>
    <property type="project" value="UniProtKB-KW"/>
</dbReference>
<dbReference type="EMBL" id="GL883077">
    <property type="protein sequence ID" value="EGF93628.1"/>
    <property type="molecule type" value="Genomic_DNA"/>
</dbReference>
<dbReference type="InterPro" id="IPR050816">
    <property type="entry name" value="Flavin-dep_Halogenase_NPB"/>
</dbReference>
<dbReference type="PIRSF" id="PIRSF011396">
    <property type="entry name" value="Trp_halogenase"/>
    <property type="match status" value="1"/>
</dbReference>
<dbReference type="Proteomes" id="UP000006512">
    <property type="component" value="Unassembled WGS sequence"/>
</dbReference>
<feature type="binding site" evidence="2">
    <location>
        <begin position="13"/>
        <end position="16"/>
    </location>
    <ligand>
        <name>FAD</name>
        <dbReference type="ChEBI" id="CHEBI:57692"/>
    </ligand>
</feature>